<proteinExistence type="predicted"/>
<dbReference type="Proteomes" id="UP000583266">
    <property type="component" value="Unassembled WGS sequence"/>
</dbReference>
<reference evidence="1 2" key="1">
    <citation type="submission" date="2020-04" db="EMBL/GenBank/DDBJ databases">
        <title>Chitinophaga sp. G-6-1-13 sp. nov., isolated from soil.</title>
        <authorList>
            <person name="Dahal R.H."/>
            <person name="Chaudhary D.K."/>
        </authorList>
    </citation>
    <scope>NUCLEOTIDE SEQUENCE [LARGE SCALE GENOMIC DNA]</scope>
    <source>
        <strain evidence="1 2">G-6-1-13</strain>
    </source>
</reference>
<organism evidence="1 2">
    <name type="scientific">Chitinophaga fulva</name>
    <dbReference type="NCBI Taxonomy" id="2728842"/>
    <lineage>
        <taxon>Bacteria</taxon>
        <taxon>Pseudomonadati</taxon>
        <taxon>Bacteroidota</taxon>
        <taxon>Chitinophagia</taxon>
        <taxon>Chitinophagales</taxon>
        <taxon>Chitinophagaceae</taxon>
        <taxon>Chitinophaga</taxon>
    </lineage>
</organism>
<sequence>MENFTIEQDIPVWYVAAASFPEGVPAAWAELHGLLPGSTGRQFYGISHPDQTGKITYKAGVAATSPEEAWQYGTPEVTVRKGVYASEMLQLGSDAGRQIGEAFLRLLKHPALDPQGYCLEMYLDGGMVRCMVPLVEK</sequence>
<protein>
    <submittedName>
        <fullName evidence="1">Transcriptional regulator</fullName>
    </submittedName>
</protein>
<accession>A0A848GI06</accession>
<keyword evidence="2" id="KW-1185">Reference proteome</keyword>
<evidence type="ECO:0000313" key="2">
    <source>
        <dbReference type="Proteomes" id="UP000583266"/>
    </source>
</evidence>
<dbReference type="EMBL" id="JABBGC010000001">
    <property type="protein sequence ID" value="NML38074.1"/>
    <property type="molecule type" value="Genomic_DNA"/>
</dbReference>
<name>A0A848GI06_9BACT</name>
<dbReference type="AlphaFoldDB" id="A0A848GI06"/>
<gene>
    <name evidence="1" type="ORF">HHL17_12790</name>
</gene>
<dbReference type="RefSeq" id="WP_169225099.1">
    <property type="nucleotide sequence ID" value="NZ_JABBGC010000001.1"/>
</dbReference>
<evidence type="ECO:0000313" key="1">
    <source>
        <dbReference type="EMBL" id="NML38074.1"/>
    </source>
</evidence>
<comment type="caution">
    <text evidence="1">The sequence shown here is derived from an EMBL/GenBank/DDBJ whole genome shotgun (WGS) entry which is preliminary data.</text>
</comment>